<dbReference type="InterPro" id="IPR000577">
    <property type="entry name" value="Carb_kinase_FGGY"/>
</dbReference>
<dbReference type="Ensembl" id="ENSNNAT00000017931.1">
    <property type="protein sequence ID" value="ENSNNAP00000017087.1"/>
    <property type="gene ID" value="ENSNNAG00000011468.1"/>
</dbReference>
<gene>
    <name evidence="16" type="primary">GK5</name>
</gene>
<feature type="domain" description="Carbohydrate kinase FGGY N-terminal" evidence="14">
    <location>
        <begin position="72"/>
        <end position="334"/>
    </location>
</feature>
<dbReference type="GO" id="GO:0004370">
    <property type="term" value="F:glycerol kinase activity"/>
    <property type="evidence" value="ECO:0007669"/>
    <property type="project" value="UniProtKB-EC"/>
</dbReference>
<dbReference type="GO" id="GO:0005524">
    <property type="term" value="F:ATP binding"/>
    <property type="evidence" value="ECO:0007669"/>
    <property type="project" value="UniProtKB-KW"/>
</dbReference>
<comment type="function">
    <text evidence="12">Skin-specific kinase that plays a key role in glycerol metabolism, catalyzing its phosphorylation to produce sn-glycerol 3-phosphate. Involved in skin-specific regulation of sterol regulatory element-binding protein (SREBP) processing and lipid biosynthesis.</text>
</comment>
<evidence type="ECO:0000256" key="11">
    <source>
        <dbReference type="ARBA" id="ARBA00033026"/>
    </source>
</evidence>
<evidence type="ECO:0000256" key="4">
    <source>
        <dbReference type="ARBA" id="ARBA00012099"/>
    </source>
</evidence>
<keyword evidence="6" id="KW-0808">Transferase</keyword>
<evidence type="ECO:0000259" key="15">
    <source>
        <dbReference type="Pfam" id="PF02782"/>
    </source>
</evidence>
<dbReference type="InterPro" id="IPR018485">
    <property type="entry name" value="FGGY_C"/>
</dbReference>
<keyword evidence="9" id="KW-0319">Glycerol metabolism</keyword>
<dbReference type="GO" id="GO:0006071">
    <property type="term" value="P:glycerol metabolic process"/>
    <property type="evidence" value="ECO:0007669"/>
    <property type="project" value="UniProtKB-KW"/>
</dbReference>
<evidence type="ECO:0000313" key="16">
    <source>
        <dbReference type="Ensembl" id="ENSNNAP00000017087.1"/>
    </source>
</evidence>
<reference evidence="16" key="1">
    <citation type="submission" date="2025-08" db="UniProtKB">
        <authorList>
            <consortium name="Ensembl"/>
        </authorList>
    </citation>
    <scope>IDENTIFICATION</scope>
</reference>
<keyword evidence="5" id="KW-0963">Cytoplasm</keyword>
<feature type="domain" description="Carbohydrate kinase FGGY C-terminal" evidence="15">
    <location>
        <begin position="344"/>
        <end position="531"/>
    </location>
</feature>
<evidence type="ECO:0000256" key="12">
    <source>
        <dbReference type="ARBA" id="ARBA00045165"/>
    </source>
</evidence>
<dbReference type="Pfam" id="PF00370">
    <property type="entry name" value="FGGY_N"/>
    <property type="match status" value="1"/>
</dbReference>
<keyword evidence="10" id="KW-0067">ATP-binding</keyword>
<comment type="subcellular location">
    <subcellularLocation>
        <location evidence="1">Cytoplasm</location>
    </subcellularLocation>
</comment>
<accession>A0A8C6XMY7</accession>
<evidence type="ECO:0000256" key="1">
    <source>
        <dbReference type="ARBA" id="ARBA00004496"/>
    </source>
</evidence>
<evidence type="ECO:0000313" key="17">
    <source>
        <dbReference type="Proteomes" id="UP000694559"/>
    </source>
</evidence>
<protein>
    <recommendedName>
        <fullName evidence="13">Glycerol kinase 5</fullName>
        <ecNumber evidence="4">2.7.1.30</ecNumber>
    </recommendedName>
    <alternativeName>
        <fullName evidence="11">ATP:glycerol 3-phosphotransferase 5</fullName>
    </alternativeName>
</protein>
<sequence length="583" mass="64356">MGGFCRSPKGSVDAFCRSHCEKTFVRFCGKLLAWALTGATPMKLIDSSAPAANNAFTTSVATACALAPEMKYILGIDVGSTVIRCHVYDKAAVLKGFSSKQIEALHPQPGWVELDPENLWTQFIDVIKEAVQVAGLKMNQISALGLSTQRATFITWNKKTGKPFHNFISWQDVRAANLVKSWNRSFLMKAVHGISSLLHFFTRINKLLLARSFSFTTQHVSLRLVWVLQHLSEVEQAAKDDNCCFGTVDTWLLYKLTKGAVYATDYSNASTTAFFDPFKLQWSDLFSKLLSIPISLFPPVEDTSHIFGSVDAEIFGVPIAIAALAADQQAAMFGQCCFDTGDIKVTVGTGTFWDINTGNNIHVSKKGLYPLVGWKIGNEITYLAEGNASDTGNAISWIQSLELFDNVEETSQMAHSLVNSGGVCFVPSFSGLQIPMNDPYACTSFMGITSTTTKKHLVRAVLESIAFRNKQLYDIITTELSIPAMSIRADGGVSKNSFVMQMTSDLINKSINKPDSTDMSCLGAAFLAGLAIGYWTDKEHLKKLRQTEMVFKPQREPKEYEPAMSNWIKAVRRSLSWYSQASQ</sequence>
<evidence type="ECO:0000256" key="3">
    <source>
        <dbReference type="ARBA" id="ARBA00009156"/>
    </source>
</evidence>
<evidence type="ECO:0000256" key="6">
    <source>
        <dbReference type="ARBA" id="ARBA00022679"/>
    </source>
</evidence>
<evidence type="ECO:0000256" key="13">
    <source>
        <dbReference type="ARBA" id="ARBA00047192"/>
    </source>
</evidence>
<evidence type="ECO:0000256" key="7">
    <source>
        <dbReference type="ARBA" id="ARBA00022741"/>
    </source>
</evidence>
<evidence type="ECO:0000256" key="2">
    <source>
        <dbReference type="ARBA" id="ARBA00005190"/>
    </source>
</evidence>
<dbReference type="EC" id="2.7.1.30" evidence="4"/>
<name>A0A8C6XMY7_NAJNA</name>
<proteinExistence type="inferred from homology"/>
<dbReference type="PANTHER" id="PTHR10196:SF68">
    <property type="entry name" value="GLYCEROL KINASE 5-RELATED"/>
    <property type="match status" value="1"/>
</dbReference>
<dbReference type="InterPro" id="IPR018484">
    <property type="entry name" value="FGGY_N"/>
</dbReference>
<keyword evidence="8" id="KW-0418">Kinase</keyword>
<dbReference type="FunFam" id="3.30.420.40:FF:000104">
    <property type="entry name" value="putative glycerol kinase 5"/>
    <property type="match status" value="1"/>
</dbReference>
<dbReference type="Proteomes" id="UP000694559">
    <property type="component" value="Unplaced"/>
</dbReference>
<dbReference type="GO" id="GO:0006641">
    <property type="term" value="P:triglyceride metabolic process"/>
    <property type="evidence" value="ECO:0007669"/>
    <property type="project" value="TreeGrafter"/>
</dbReference>
<comment type="pathway">
    <text evidence="2">Polyol metabolism; glycerol degradation via glycerol kinase pathway; sn-glycerol 3-phosphate from glycerol: step 1/1.</text>
</comment>
<evidence type="ECO:0000256" key="9">
    <source>
        <dbReference type="ARBA" id="ARBA00022798"/>
    </source>
</evidence>
<dbReference type="GeneTree" id="ENSGT01000000214434"/>
<dbReference type="InterPro" id="IPR043129">
    <property type="entry name" value="ATPase_NBD"/>
</dbReference>
<dbReference type="Pfam" id="PF02782">
    <property type="entry name" value="FGGY_C"/>
    <property type="match status" value="1"/>
</dbReference>
<reference evidence="16" key="2">
    <citation type="submission" date="2025-09" db="UniProtKB">
        <authorList>
            <consortium name="Ensembl"/>
        </authorList>
    </citation>
    <scope>IDENTIFICATION</scope>
</reference>
<dbReference type="SUPFAM" id="SSF53067">
    <property type="entry name" value="Actin-like ATPase domain"/>
    <property type="match status" value="2"/>
</dbReference>
<evidence type="ECO:0000259" key="14">
    <source>
        <dbReference type="Pfam" id="PF00370"/>
    </source>
</evidence>
<organism evidence="16 17">
    <name type="scientific">Naja naja</name>
    <name type="common">Indian cobra</name>
    <dbReference type="NCBI Taxonomy" id="35670"/>
    <lineage>
        <taxon>Eukaryota</taxon>
        <taxon>Metazoa</taxon>
        <taxon>Chordata</taxon>
        <taxon>Craniata</taxon>
        <taxon>Vertebrata</taxon>
        <taxon>Euteleostomi</taxon>
        <taxon>Lepidosauria</taxon>
        <taxon>Squamata</taxon>
        <taxon>Bifurcata</taxon>
        <taxon>Unidentata</taxon>
        <taxon>Episquamata</taxon>
        <taxon>Toxicofera</taxon>
        <taxon>Serpentes</taxon>
        <taxon>Colubroidea</taxon>
        <taxon>Elapidae</taxon>
        <taxon>Elapinae</taxon>
        <taxon>Naja</taxon>
    </lineage>
</organism>
<keyword evidence="17" id="KW-1185">Reference proteome</keyword>
<evidence type="ECO:0000256" key="5">
    <source>
        <dbReference type="ARBA" id="ARBA00022490"/>
    </source>
</evidence>
<evidence type="ECO:0000256" key="10">
    <source>
        <dbReference type="ARBA" id="ARBA00022840"/>
    </source>
</evidence>
<dbReference type="CDD" id="cd07793">
    <property type="entry name" value="ASKHA_NBD_FGGY_GK5-like"/>
    <property type="match status" value="1"/>
</dbReference>
<dbReference type="AlphaFoldDB" id="A0A8C6XMY7"/>
<evidence type="ECO:0000256" key="8">
    <source>
        <dbReference type="ARBA" id="ARBA00022777"/>
    </source>
</evidence>
<keyword evidence="7" id="KW-0547">Nucleotide-binding</keyword>
<dbReference type="OMA" id="ECCFEPG"/>
<dbReference type="Gene3D" id="3.30.420.40">
    <property type="match status" value="2"/>
</dbReference>
<dbReference type="FunFam" id="3.30.420.40:FF:000102">
    <property type="entry name" value="Putative glycerol kinase 5"/>
    <property type="match status" value="1"/>
</dbReference>
<dbReference type="GO" id="GO:0005739">
    <property type="term" value="C:mitochondrion"/>
    <property type="evidence" value="ECO:0007669"/>
    <property type="project" value="TreeGrafter"/>
</dbReference>
<dbReference type="PANTHER" id="PTHR10196">
    <property type="entry name" value="SUGAR KINASE"/>
    <property type="match status" value="1"/>
</dbReference>
<dbReference type="OrthoDB" id="6278781at2759"/>
<dbReference type="PIRSF" id="PIRSF000538">
    <property type="entry name" value="GlpK"/>
    <property type="match status" value="1"/>
</dbReference>
<dbReference type="InterPro" id="IPR037444">
    <property type="entry name" value="GK5"/>
</dbReference>
<dbReference type="GO" id="GO:0046167">
    <property type="term" value="P:glycerol-3-phosphate biosynthetic process"/>
    <property type="evidence" value="ECO:0007669"/>
    <property type="project" value="Ensembl"/>
</dbReference>
<comment type="similarity">
    <text evidence="3">Belongs to the FGGY kinase family.</text>
</comment>